<gene>
    <name evidence="1" type="ORF">POREN0001_1515</name>
</gene>
<sequence length="43" mass="4893">MAPNDMTFLLSRLLDTFEHVTTLMVIRLNPQSAIPFTVQGYPL</sequence>
<organism evidence="1 2">
    <name type="scientific">Porphyromonas endodontalis (strain ATCC 35406 / DSM 24491 / JCM 8526 / CCUG 16442 / BCRC 14492 / NCTC 13058 / HG 370)</name>
    <name type="common">Bacteroides endodontalis</name>
    <dbReference type="NCBI Taxonomy" id="553175"/>
    <lineage>
        <taxon>Bacteria</taxon>
        <taxon>Pseudomonadati</taxon>
        <taxon>Bacteroidota</taxon>
        <taxon>Bacteroidia</taxon>
        <taxon>Bacteroidales</taxon>
        <taxon>Porphyromonadaceae</taxon>
        <taxon>Porphyromonas</taxon>
    </lineage>
</organism>
<evidence type="ECO:0000313" key="1">
    <source>
        <dbReference type="EMBL" id="EEN82551.1"/>
    </source>
</evidence>
<proteinExistence type="predicted"/>
<dbReference type="EMBL" id="ACNN01000024">
    <property type="protein sequence ID" value="EEN82551.1"/>
    <property type="molecule type" value="Genomic_DNA"/>
</dbReference>
<dbReference type="Proteomes" id="UP000004295">
    <property type="component" value="Unassembled WGS sequence"/>
</dbReference>
<evidence type="ECO:0000313" key="2">
    <source>
        <dbReference type="Proteomes" id="UP000004295"/>
    </source>
</evidence>
<comment type="caution">
    <text evidence="1">The sequence shown here is derived from an EMBL/GenBank/DDBJ whole genome shotgun (WGS) entry which is preliminary data.</text>
</comment>
<keyword evidence="2" id="KW-1185">Reference proteome</keyword>
<protein>
    <submittedName>
        <fullName evidence="1">Uncharacterized protein</fullName>
    </submittedName>
</protein>
<reference evidence="1 2" key="1">
    <citation type="submission" date="2009-04" db="EMBL/GenBank/DDBJ databases">
        <authorList>
            <person name="Sebastian Y."/>
            <person name="Madupu R."/>
            <person name="Durkin A.S."/>
            <person name="Torralba M."/>
            <person name="Methe B."/>
            <person name="Sutton G.G."/>
            <person name="Strausberg R.L."/>
            <person name="Nelson K.E."/>
        </authorList>
    </citation>
    <scope>NUCLEOTIDE SEQUENCE [LARGE SCALE GENOMIC DNA]</scope>
    <source>
        <strain evidence="2">ATCC 35406 / BCRC 14492 / JCM 8526 / NCTC 13058 / HG 370</strain>
    </source>
</reference>
<accession>C3JB72</accession>
<dbReference type="AlphaFoldDB" id="C3JB72"/>
<dbReference type="STRING" id="553175.POREN0001_1515"/>
<name>C3JB72_POREA</name>